<organism evidence="7 8">
    <name type="scientific">Paramecium sonneborni</name>
    <dbReference type="NCBI Taxonomy" id="65129"/>
    <lineage>
        <taxon>Eukaryota</taxon>
        <taxon>Sar</taxon>
        <taxon>Alveolata</taxon>
        <taxon>Ciliophora</taxon>
        <taxon>Intramacronucleata</taxon>
        <taxon>Oligohymenophorea</taxon>
        <taxon>Peniculida</taxon>
        <taxon>Parameciidae</taxon>
        <taxon>Paramecium</taxon>
    </lineage>
</organism>
<dbReference type="Proteomes" id="UP000692954">
    <property type="component" value="Unassembled WGS sequence"/>
</dbReference>
<dbReference type="GO" id="GO:0005634">
    <property type="term" value="C:nucleus"/>
    <property type="evidence" value="ECO:0007669"/>
    <property type="project" value="TreeGrafter"/>
</dbReference>
<dbReference type="AlphaFoldDB" id="A0A8S1KJ92"/>
<evidence type="ECO:0000256" key="5">
    <source>
        <dbReference type="SAM" id="Coils"/>
    </source>
</evidence>
<feature type="region of interest" description="Disordered" evidence="6">
    <location>
        <begin position="458"/>
        <end position="496"/>
    </location>
</feature>
<keyword evidence="5" id="KW-0175">Coiled coil</keyword>
<evidence type="ECO:0000256" key="2">
    <source>
        <dbReference type="ARBA" id="ARBA00022490"/>
    </source>
</evidence>
<evidence type="ECO:0000256" key="1">
    <source>
        <dbReference type="ARBA" id="ARBA00004496"/>
    </source>
</evidence>
<evidence type="ECO:0000256" key="3">
    <source>
        <dbReference type="ARBA" id="ARBA00022614"/>
    </source>
</evidence>
<dbReference type="OrthoDB" id="294180at2759"/>
<name>A0A8S1KJ92_9CILI</name>
<evidence type="ECO:0000313" key="8">
    <source>
        <dbReference type="Proteomes" id="UP000692954"/>
    </source>
</evidence>
<keyword evidence="2" id="KW-0963">Cytoplasm</keyword>
<accession>A0A8S1KJ92</accession>
<keyword evidence="8" id="KW-1185">Reference proteome</keyword>
<keyword evidence="3" id="KW-0433">Leucine-rich repeat</keyword>
<evidence type="ECO:0008006" key="9">
    <source>
        <dbReference type="Google" id="ProtNLM"/>
    </source>
</evidence>
<evidence type="ECO:0000256" key="6">
    <source>
        <dbReference type="SAM" id="MobiDB-lite"/>
    </source>
</evidence>
<comment type="caution">
    <text evidence="7">The sequence shown here is derived from an EMBL/GenBank/DDBJ whole genome shotgun (WGS) entry which is preliminary data.</text>
</comment>
<protein>
    <recommendedName>
        <fullName evidence="9">Leucine rich repeat protein</fullName>
    </recommendedName>
</protein>
<comment type="subcellular location">
    <subcellularLocation>
        <location evidence="1">Cytoplasm</location>
    </subcellularLocation>
</comment>
<dbReference type="GO" id="GO:0005737">
    <property type="term" value="C:cytoplasm"/>
    <property type="evidence" value="ECO:0007669"/>
    <property type="project" value="UniProtKB-SubCell"/>
</dbReference>
<dbReference type="InterPro" id="IPR001611">
    <property type="entry name" value="Leu-rich_rpt"/>
</dbReference>
<dbReference type="PANTHER" id="PTHR22710">
    <property type="entry name" value="X-RAY RADIATION RESISTANCE ASSOCIATED PROTEIN 1 XRRA1"/>
    <property type="match status" value="1"/>
</dbReference>
<gene>
    <name evidence="7" type="ORF">PSON_ATCC_30995.1.T0070088</name>
</gene>
<feature type="coiled-coil region" evidence="5">
    <location>
        <begin position="366"/>
        <end position="393"/>
    </location>
</feature>
<dbReference type="Pfam" id="PF13855">
    <property type="entry name" value="LRR_8"/>
    <property type="match status" value="1"/>
</dbReference>
<keyword evidence="4" id="KW-0677">Repeat</keyword>
<sequence>MKNKANSQIPFPVAYNKLNHFQLPLLGKKKRKAHTKNPFKTKIYYIPDDTVMRVKCLDGFLMINVTNNDNPHEIIRANLSRLRIQNSKPEDFQYFLNLQDLDVSENQLQLEDLTSFPALKILKICANNIKSIEITHKNTFEQLQHLDLSFNYLNKEAISSLKHITELKELYLVRNELLELPTDMAEFTKLELLDISDNAFQSNQTASVLWEVLGQIPELKTLNISKNFLRGIHTERLVVGYFNKLETLDFSYNIAENQHNLICARNFTNLKKIIITGNPFGITRDHQGLEMEIHARTGGILINEEIEKSYLKKPKIKRPPCKFEQLKRVENDILKLPAIEQSKDGFLLQNEEEQSQIDENQEDNMFVTENQQIKQQQQQQQKIQQQYQLLNNNQKPSSYEEFKKLAQEILGDNKEYDQNQTSSGRPVLDLTKAYQQLKSVINKPEVVDYEDYKEPNYMKPTASIPRYKYQQVDDPEDESIQKRTDNNNNIINSEENEDFNLELLQQAQNQAQFQQ</sequence>
<reference evidence="7" key="1">
    <citation type="submission" date="2021-01" db="EMBL/GenBank/DDBJ databases">
        <authorList>
            <consortium name="Genoscope - CEA"/>
            <person name="William W."/>
        </authorList>
    </citation>
    <scope>NUCLEOTIDE SEQUENCE</scope>
</reference>
<dbReference type="PANTHER" id="PTHR22710:SF2">
    <property type="entry name" value="X-RAY RADIATION RESISTANCE-ASSOCIATED PROTEIN 1"/>
    <property type="match status" value="1"/>
</dbReference>
<evidence type="ECO:0000313" key="7">
    <source>
        <dbReference type="EMBL" id="CAD8052942.1"/>
    </source>
</evidence>
<evidence type="ECO:0000256" key="4">
    <source>
        <dbReference type="ARBA" id="ARBA00022737"/>
    </source>
</evidence>
<dbReference type="EMBL" id="CAJJDN010000007">
    <property type="protein sequence ID" value="CAD8052942.1"/>
    <property type="molecule type" value="Genomic_DNA"/>
</dbReference>
<proteinExistence type="predicted"/>